<dbReference type="EMBL" id="PGFJ01000001">
    <property type="protein sequence ID" value="PJJ84655.1"/>
    <property type="molecule type" value="Genomic_DNA"/>
</dbReference>
<evidence type="ECO:0000313" key="2">
    <source>
        <dbReference type="EMBL" id="PJJ84655.1"/>
    </source>
</evidence>
<name>A0A2H9VV07_9SPHI</name>
<gene>
    <name evidence="2" type="ORF">CLV57_1671</name>
</gene>
<organism evidence="2 3">
    <name type="scientific">Mucilaginibacter auburnensis</name>
    <dbReference type="NCBI Taxonomy" id="1457233"/>
    <lineage>
        <taxon>Bacteria</taxon>
        <taxon>Pseudomonadati</taxon>
        <taxon>Bacteroidota</taxon>
        <taxon>Sphingobacteriia</taxon>
        <taxon>Sphingobacteriales</taxon>
        <taxon>Sphingobacteriaceae</taxon>
        <taxon>Mucilaginibacter</taxon>
    </lineage>
</organism>
<dbReference type="AlphaFoldDB" id="A0A2H9VV07"/>
<comment type="caution">
    <text evidence="2">The sequence shown here is derived from an EMBL/GenBank/DDBJ whole genome shotgun (WGS) entry which is preliminary data.</text>
</comment>
<keyword evidence="1" id="KW-1133">Transmembrane helix</keyword>
<keyword evidence="1" id="KW-0472">Membrane</keyword>
<feature type="transmembrane region" description="Helical" evidence="1">
    <location>
        <begin position="7"/>
        <end position="31"/>
    </location>
</feature>
<dbReference type="RefSeq" id="WP_100340840.1">
    <property type="nucleotide sequence ID" value="NZ_PGFJ01000001.1"/>
</dbReference>
<proteinExistence type="predicted"/>
<evidence type="ECO:0000313" key="3">
    <source>
        <dbReference type="Proteomes" id="UP000242687"/>
    </source>
</evidence>
<evidence type="ECO:0000256" key="1">
    <source>
        <dbReference type="SAM" id="Phobius"/>
    </source>
</evidence>
<dbReference type="OrthoDB" id="9841333at2"/>
<dbReference type="Proteomes" id="UP000242687">
    <property type="component" value="Unassembled WGS sequence"/>
</dbReference>
<keyword evidence="1" id="KW-0812">Transmembrane</keyword>
<accession>A0A2H9VV07</accession>
<keyword evidence="3" id="KW-1185">Reference proteome</keyword>
<feature type="transmembrane region" description="Helical" evidence="1">
    <location>
        <begin position="137"/>
        <end position="156"/>
    </location>
</feature>
<reference evidence="2 3" key="1">
    <citation type="submission" date="2017-11" db="EMBL/GenBank/DDBJ databases">
        <title>Genomic Encyclopedia of Archaeal and Bacterial Type Strains, Phase II (KMG-II): From Individual Species to Whole Genera.</title>
        <authorList>
            <person name="Goeker M."/>
        </authorList>
    </citation>
    <scope>NUCLEOTIDE SEQUENCE [LARGE SCALE GENOMIC DNA]</scope>
    <source>
        <strain evidence="2 3">DSM 28175</strain>
    </source>
</reference>
<protein>
    <submittedName>
        <fullName evidence="2">Uncharacterized protein</fullName>
    </submittedName>
</protein>
<sequence>MNISFKTFYYTFFVIWGIVWLFIASRVVLILQEVEPLTIHDVYTDSSGPSGLVKGYYIKKYHHGGPALIRNGSDTTRDYAGFTLARLLYPTNRINKSRTVTFYAKIGSDQNHITPFAATAGTEPASKLRLIIDVVDYYLLSYSFLTIVFFIGSTLLGDIYKRFKKNQDVTAEVKQVYDRSYLQVVGMISFFLMVLI</sequence>